<organism evidence="1">
    <name type="scientific">marine sediment metagenome</name>
    <dbReference type="NCBI Taxonomy" id="412755"/>
    <lineage>
        <taxon>unclassified sequences</taxon>
        <taxon>metagenomes</taxon>
        <taxon>ecological metagenomes</taxon>
    </lineage>
</organism>
<feature type="non-terminal residue" evidence="1">
    <location>
        <position position="117"/>
    </location>
</feature>
<comment type="caution">
    <text evidence="1">The sequence shown here is derived from an EMBL/GenBank/DDBJ whole genome shotgun (WGS) entry which is preliminary data.</text>
</comment>
<accession>X0YBT7</accession>
<gene>
    <name evidence="1" type="ORF">S01H1_84816</name>
</gene>
<reference evidence="1" key="1">
    <citation type="journal article" date="2014" name="Front. Microbiol.">
        <title>High frequency of phylogenetically diverse reductive dehalogenase-homologous genes in deep subseafloor sedimentary metagenomes.</title>
        <authorList>
            <person name="Kawai M."/>
            <person name="Futagami T."/>
            <person name="Toyoda A."/>
            <person name="Takaki Y."/>
            <person name="Nishi S."/>
            <person name="Hori S."/>
            <person name="Arai W."/>
            <person name="Tsubouchi T."/>
            <person name="Morono Y."/>
            <person name="Uchiyama I."/>
            <person name="Ito T."/>
            <person name="Fujiyama A."/>
            <person name="Inagaki F."/>
            <person name="Takami H."/>
        </authorList>
    </citation>
    <scope>NUCLEOTIDE SEQUENCE</scope>
    <source>
        <strain evidence="1">Expedition CK06-06</strain>
    </source>
</reference>
<protein>
    <submittedName>
        <fullName evidence="1">Uncharacterized protein</fullName>
    </submittedName>
</protein>
<proteinExistence type="predicted"/>
<evidence type="ECO:0000313" key="1">
    <source>
        <dbReference type="EMBL" id="GAG44752.1"/>
    </source>
</evidence>
<feature type="non-terminal residue" evidence="1">
    <location>
        <position position="1"/>
    </location>
</feature>
<dbReference type="AlphaFoldDB" id="X0YBT7"/>
<dbReference type="EMBL" id="BARS01058021">
    <property type="protein sequence ID" value="GAG44752.1"/>
    <property type="molecule type" value="Genomic_DNA"/>
</dbReference>
<name>X0YBT7_9ZZZZ</name>
<sequence length="117" mass="13977">DTNVKHFFSGLYSAESVIFEWMDQSITDAALFDKMPLVVFRLFRQKSIAMLRATDFHKLKEMFGEPGFKYYFLRKYPVDVEENVKPNLLVFILLKDFISWIDWEIFKISKSSYIRSI</sequence>